<evidence type="ECO:0000256" key="5">
    <source>
        <dbReference type="ARBA" id="ARBA00023288"/>
    </source>
</evidence>
<dbReference type="AlphaFoldDB" id="A0A975PXB8"/>
<keyword evidence="3" id="KW-0472">Membrane</keyword>
<evidence type="ECO:0000256" key="3">
    <source>
        <dbReference type="ARBA" id="ARBA00023136"/>
    </source>
</evidence>
<keyword evidence="5" id="KW-0449">Lipoprotein</keyword>
<organism evidence="6 7">
    <name type="scientific">Mycobacterium spongiae</name>
    <dbReference type="NCBI Taxonomy" id="886343"/>
    <lineage>
        <taxon>Bacteria</taxon>
        <taxon>Bacillati</taxon>
        <taxon>Actinomycetota</taxon>
        <taxon>Actinomycetes</taxon>
        <taxon>Mycobacteriales</taxon>
        <taxon>Mycobacteriaceae</taxon>
        <taxon>Mycobacterium</taxon>
    </lineage>
</organism>
<keyword evidence="1" id="KW-1003">Cell membrane</keyword>
<evidence type="ECO:0000313" key="6">
    <source>
        <dbReference type="EMBL" id="QUR68096.1"/>
    </source>
</evidence>
<keyword evidence="4" id="KW-0564">Palmitate</keyword>
<dbReference type="GO" id="GO:0016020">
    <property type="term" value="C:membrane"/>
    <property type="evidence" value="ECO:0007669"/>
    <property type="project" value="InterPro"/>
</dbReference>
<name>A0A975PXB8_9MYCO</name>
<evidence type="ECO:0000256" key="2">
    <source>
        <dbReference type="ARBA" id="ARBA00022729"/>
    </source>
</evidence>
<dbReference type="InterPro" id="IPR008691">
    <property type="entry name" value="LpqH"/>
</dbReference>
<keyword evidence="2" id="KW-0732">Signal</keyword>
<dbReference type="RefSeq" id="WP_211695672.1">
    <property type="nucleotide sequence ID" value="NZ_CP046600.1"/>
</dbReference>
<dbReference type="Pfam" id="PF05481">
    <property type="entry name" value="Myco_19_kDa"/>
    <property type="match status" value="1"/>
</dbReference>
<evidence type="ECO:0000313" key="7">
    <source>
        <dbReference type="Proteomes" id="UP000682202"/>
    </source>
</evidence>
<gene>
    <name evidence="6" type="ORF">F6B93_14265</name>
</gene>
<evidence type="ECO:0008006" key="8">
    <source>
        <dbReference type="Google" id="ProtNLM"/>
    </source>
</evidence>
<sequence length="171" mass="17732">MTNPRHGERTAIGVAVLGVLVLAAATPACSRQAEPAATESPSEAPVSATIMMDGHTHTISGAVECRTRRAQPTATPVEYGNQTTEVSAQDDSASLSFSFSDATPPDVNGFAVSLKVDGGSYEMPYQPVRSPTQLEASRQGKSYTVTGTGQALAPGQSVARELPFGVHVTCP</sequence>
<evidence type="ECO:0000256" key="1">
    <source>
        <dbReference type="ARBA" id="ARBA00022475"/>
    </source>
</evidence>
<keyword evidence="7" id="KW-1185">Reference proteome</keyword>
<protein>
    <recommendedName>
        <fullName evidence="8">Lipoprotein LppO</fullName>
    </recommendedName>
</protein>
<dbReference type="KEGG" id="mspg:F6B93_14265"/>
<dbReference type="EMBL" id="CP046600">
    <property type="protein sequence ID" value="QUR68096.1"/>
    <property type="molecule type" value="Genomic_DNA"/>
</dbReference>
<accession>A0A975PXB8</accession>
<dbReference type="Proteomes" id="UP000682202">
    <property type="component" value="Chromosome"/>
</dbReference>
<reference evidence="6" key="1">
    <citation type="submission" date="2019-12" db="EMBL/GenBank/DDBJ databases">
        <title>Mycobacterium spongiae sp. nov.</title>
        <authorList>
            <person name="Stinear T."/>
        </authorList>
    </citation>
    <scope>NUCLEOTIDE SEQUENCE</scope>
    <source>
        <strain evidence="6">FSD4b-SM</strain>
    </source>
</reference>
<proteinExistence type="predicted"/>
<evidence type="ECO:0000256" key="4">
    <source>
        <dbReference type="ARBA" id="ARBA00023139"/>
    </source>
</evidence>